<dbReference type="GO" id="GO:0006355">
    <property type="term" value="P:regulation of DNA-templated transcription"/>
    <property type="evidence" value="ECO:0007669"/>
    <property type="project" value="InterPro"/>
</dbReference>
<evidence type="ECO:0000313" key="3">
    <source>
        <dbReference type="EMBL" id="KIT14460.1"/>
    </source>
</evidence>
<dbReference type="AlphaFoldDB" id="A0A0D1EEY6"/>
<feature type="transmembrane region" description="Helical" evidence="1">
    <location>
        <begin position="7"/>
        <end position="32"/>
    </location>
</feature>
<dbReference type="EMBL" id="JYFE01000074">
    <property type="protein sequence ID" value="KIT14460.1"/>
    <property type="molecule type" value="Genomic_DNA"/>
</dbReference>
<dbReference type="RefSeq" id="WP_043920501.1">
    <property type="nucleotide sequence ID" value="NZ_FZPF01000010.1"/>
</dbReference>
<accession>A0A0D1EEY6</accession>
<feature type="transmembrane region" description="Helical" evidence="1">
    <location>
        <begin position="44"/>
        <end position="64"/>
    </location>
</feature>
<evidence type="ECO:0000313" key="4">
    <source>
        <dbReference type="Proteomes" id="UP000032232"/>
    </source>
</evidence>
<organism evidence="3 4">
    <name type="scientific">Jannaschia aquimarina</name>
    <dbReference type="NCBI Taxonomy" id="935700"/>
    <lineage>
        <taxon>Bacteria</taxon>
        <taxon>Pseudomonadati</taxon>
        <taxon>Pseudomonadota</taxon>
        <taxon>Alphaproteobacteria</taxon>
        <taxon>Rhodobacterales</taxon>
        <taxon>Roseobacteraceae</taxon>
        <taxon>Jannaschia</taxon>
    </lineage>
</organism>
<gene>
    <name evidence="3" type="ORF">jaqu_37480</name>
</gene>
<protein>
    <submittedName>
        <fullName evidence="3">Bacterial regulatory protein, luxR family</fullName>
    </submittedName>
</protein>
<dbReference type="Gene3D" id="1.10.10.10">
    <property type="entry name" value="Winged helix-like DNA-binding domain superfamily/Winged helix DNA-binding domain"/>
    <property type="match status" value="1"/>
</dbReference>
<dbReference type="PATRIC" id="fig|935700.4.peg.3863"/>
<sequence>MRRSAPVIFLVTVQAFCAVVFVSDIVISVLGLRTTPIEWQTREFIEIGAAVGLILGTVAGLVAIRRSEARARQAEDSLRIASGAFHDLIEGRFEDWQLTPAERDVALFSLKGLSLGEIATVRGTSEGTVKAQAAAIYRKAGVSGRAALLGLFVESLMDDTLLPEGEPDRQDPVAANG</sequence>
<dbReference type="OrthoDB" id="8277135at2"/>
<comment type="caution">
    <text evidence="3">The sequence shown here is derived from an EMBL/GenBank/DDBJ whole genome shotgun (WGS) entry which is preliminary data.</text>
</comment>
<reference evidence="3 4" key="1">
    <citation type="submission" date="2015-02" db="EMBL/GenBank/DDBJ databases">
        <title>Genome Sequence of Jannaschia aquimarina DSM28248, a member of the Roseobacter clade.</title>
        <authorList>
            <person name="Voget S."/>
            <person name="Daniel R."/>
        </authorList>
    </citation>
    <scope>NUCLEOTIDE SEQUENCE [LARGE SCALE GENOMIC DNA]</scope>
    <source>
        <strain evidence="3 4">GSW-M26</strain>
    </source>
</reference>
<keyword evidence="1" id="KW-1133">Transmembrane helix</keyword>
<dbReference type="InterPro" id="IPR016032">
    <property type="entry name" value="Sig_transdc_resp-reg_C-effctor"/>
</dbReference>
<dbReference type="InterPro" id="IPR036388">
    <property type="entry name" value="WH-like_DNA-bd_sf"/>
</dbReference>
<keyword evidence="1" id="KW-0472">Membrane</keyword>
<evidence type="ECO:0000259" key="2">
    <source>
        <dbReference type="SMART" id="SM00421"/>
    </source>
</evidence>
<name>A0A0D1EEY6_9RHOB</name>
<evidence type="ECO:0000256" key="1">
    <source>
        <dbReference type="SAM" id="Phobius"/>
    </source>
</evidence>
<proteinExistence type="predicted"/>
<dbReference type="STRING" id="935700.jaqu_37480"/>
<dbReference type="SMART" id="SM00421">
    <property type="entry name" value="HTH_LUXR"/>
    <property type="match status" value="1"/>
</dbReference>
<dbReference type="Proteomes" id="UP000032232">
    <property type="component" value="Unassembled WGS sequence"/>
</dbReference>
<dbReference type="GO" id="GO:0003677">
    <property type="term" value="F:DNA binding"/>
    <property type="evidence" value="ECO:0007669"/>
    <property type="project" value="InterPro"/>
</dbReference>
<keyword evidence="4" id="KW-1185">Reference proteome</keyword>
<keyword evidence="1" id="KW-0812">Transmembrane</keyword>
<dbReference type="InterPro" id="IPR000792">
    <property type="entry name" value="Tscrpt_reg_LuxR_C"/>
</dbReference>
<dbReference type="SUPFAM" id="SSF46894">
    <property type="entry name" value="C-terminal effector domain of the bipartite response regulators"/>
    <property type="match status" value="1"/>
</dbReference>
<feature type="domain" description="HTH luxR-type" evidence="2">
    <location>
        <begin position="95"/>
        <end position="152"/>
    </location>
</feature>